<dbReference type="GO" id="GO:0016787">
    <property type="term" value="F:hydrolase activity"/>
    <property type="evidence" value="ECO:0007669"/>
    <property type="project" value="UniProtKB-KW"/>
</dbReference>
<reference evidence="2" key="1">
    <citation type="submission" date="2023-03" db="EMBL/GenBank/DDBJ databases">
        <title>Massive genome expansion in bonnet fungi (Mycena s.s.) driven by repeated elements and novel gene families across ecological guilds.</title>
        <authorList>
            <consortium name="Lawrence Berkeley National Laboratory"/>
            <person name="Harder C.B."/>
            <person name="Miyauchi S."/>
            <person name="Viragh M."/>
            <person name="Kuo A."/>
            <person name="Thoen E."/>
            <person name="Andreopoulos B."/>
            <person name="Lu D."/>
            <person name="Skrede I."/>
            <person name="Drula E."/>
            <person name="Henrissat B."/>
            <person name="Morin E."/>
            <person name="Kohler A."/>
            <person name="Barry K."/>
            <person name="LaButti K."/>
            <person name="Morin E."/>
            <person name="Salamov A."/>
            <person name="Lipzen A."/>
            <person name="Mereny Z."/>
            <person name="Hegedus B."/>
            <person name="Baldrian P."/>
            <person name="Stursova M."/>
            <person name="Weitz H."/>
            <person name="Taylor A."/>
            <person name="Grigoriev I.V."/>
            <person name="Nagy L.G."/>
            <person name="Martin F."/>
            <person name="Kauserud H."/>
        </authorList>
    </citation>
    <scope>NUCLEOTIDE SEQUENCE</scope>
    <source>
        <strain evidence="2">CBHHK002</strain>
    </source>
</reference>
<sequence length="342" mass="38255">MHLQITPVVFECSPNARDAPGRVLKMTAKRYWTYESASNDEGFSLLFAHCIGSHKEQWEPIIEQTFQLQQGKARHQRVREAWSFDWQSHGDAAVLNRELLETSRADGISAYEWAEAISTFVRSPRMQGRRIVGVGHSAGAGAMIMSVKAIPIPKIPFLAFLLVEPTMATPELFYRTMADTTPSIEAATMMRRDRWRSRAEAAAWLQRRGPHKRWDARVLELFINHGLASTPSGDVSLKCDRRQEAHAFPDVHPHFDAVVELGRIGRAVPVHLVWASQSELIPKVMQEALCDASEGRRFASITRLEGGHLLVQESPTRVAHALSSALDAVGVRAAIPAERSRL</sequence>
<organism evidence="2 3">
    <name type="scientific">Mycena albidolilacea</name>
    <dbReference type="NCBI Taxonomy" id="1033008"/>
    <lineage>
        <taxon>Eukaryota</taxon>
        <taxon>Fungi</taxon>
        <taxon>Dikarya</taxon>
        <taxon>Basidiomycota</taxon>
        <taxon>Agaricomycotina</taxon>
        <taxon>Agaricomycetes</taxon>
        <taxon>Agaricomycetidae</taxon>
        <taxon>Agaricales</taxon>
        <taxon>Marasmiineae</taxon>
        <taxon>Mycenaceae</taxon>
        <taxon>Mycena</taxon>
    </lineage>
</organism>
<dbReference type="EMBL" id="JARIHO010000101">
    <property type="protein sequence ID" value="KAJ7304542.1"/>
    <property type="molecule type" value="Genomic_DNA"/>
</dbReference>
<comment type="caution">
    <text evidence="2">The sequence shown here is derived from an EMBL/GenBank/DDBJ whole genome shotgun (WGS) entry which is preliminary data.</text>
</comment>
<dbReference type="Pfam" id="PF12697">
    <property type="entry name" value="Abhydrolase_6"/>
    <property type="match status" value="1"/>
</dbReference>
<dbReference type="AlphaFoldDB" id="A0AAD7E9C2"/>
<gene>
    <name evidence="2" type="ORF">DFH08DRAFT_903330</name>
</gene>
<protein>
    <submittedName>
        <fullName evidence="2">Alpha/beta hydrolase fold-1</fullName>
    </submittedName>
</protein>
<name>A0AAD7E9C2_9AGAR</name>
<proteinExistence type="predicted"/>
<dbReference type="SUPFAM" id="SSF53474">
    <property type="entry name" value="alpha/beta-Hydrolases"/>
    <property type="match status" value="1"/>
</dbReference>
<feature type="domain" description="AB hydrolase-1" evidence="1">
    <location>
        <begin position="45"/>
        <end position="320"/>
    </location>
</feature>
<evidence type="ECO:0000313" key="3">
    <source>
        <dbReference type="Proteomes" id="UP001218218"/>
    </source>
</evidence>
<evidence type="ECO:0000259" key="1">
    <source>
        <dbReference type="Pfam" id="PF12697"/>
    </source>
</evidence>
<dbReference type="Proteomes" id="UP001218218">
    <property type="component" value="Unassembled WGS sequence"/>
</dbReference>
<accession>A0AAD7E9C2</accession>
<evidence type="ECO:0000313" key="2">
    <source>
        <dbReference type="EMBL" id="KAJ7304542.1"/>
    </source>
</evidence>
<keyword evidence="3" id="KW-1185">Reference proteome</keyword>
<dbReference type="InterPro" id="IPR029058">
    <property type="entry name" value="AB_hydrolase_fold"/>
</dbReference>
<dbReference type="Gene3D" id="3.40.50.1820">
    <property type="entry name" value="alpha/beta hydrolase"/>
    <property type="match status" value="1"/>
</dbReference>
<keyword evidence="2" id="KW-0378">Hydrolase</keyword>
<dbReference type="InterPro" id="IPR000073">
    <property type="entry name" value="AB_hydrolase_1"/>
</dbReference>